<dbReference type="OrthoDB" id="10383725at2759"/>
<name>A0A8S3TU00_MYTED</name>
<evidence type="ECO:0000256" key="1">
    <source>
        <dbReference type="SAM" id="Coils"/>
    </source>
</evidence>
<gene>
    <name evidence="2" type="ORF">MEDL_47635</name>
</gene>
<dbReference type="CDD" id="cd19776">
    <property type="entry name" value="Bbox2_TRIM25_C-IV"/>
    <property type="match status" value="1"/>
</dbReference>
<keyword evidence="1" id="KW-0175">Coiled coil</keyword>
<dbReference type="PANTHER" id="PTHR25462">
    <property type="entry name" value="BONUS, ISOFORM C-RELATED"/>
    <property type="match status" value="1"/>
</dbReference>
<protein>
    <recommendedName>
        <fullName evidence="4">B box-type domain-containing protein</fullName>
    </recommendedName>
</protein>
<dbReference type="AlphaFoldDB" id="A0A8S3TU00"/>
<keyword evidence="3" id="KW-1185">Reference proteome</keyword>
<sequence length="251" mass="29703">MFPMLQLFGVQIVRLFFVKTVKGIIEELKLQRGHQTISLDEYMKLPSFIVDIKSRCEKHDEKYDFYCRFHGDPCCVKCIKDKHKDCRDFDPFVEVLRDIKTSAKVSNLEKFNILLENFETTVKYLKSRITTIQENKTESLNEIRNLRASINEHLDEIEKKLVDDLSAEYDKIRIKYDHLTSEMENKKKSIQRLQNYFSKITLYAADLQIYVGLQYLEKLASEEVGYLTELQRKGQLDEIRLESKFSSDLKC</sequence>
<evidence type="ECO:0008006" key="4">
    <source>
        <dbReference type="Google" id="ProtNLM"/>
    </source>
</evidence>
<dbReference type="SUPFAM" id="SSF57845">
    <property type="entry name" value="B-box zinc-binding domain"/>
    <property type="match status" value="1"/>
</dbReference>
<dbReference type="InterPro" id="IPR047153">
    <property type="entry name" value="TRIM45/56/19-like"/>
</dbReference>
<dbReference type="PANTHER" id="PTHR25462:SF296">
    <property type="entry name" value="MEIOTIC P26, ISOFORM F"/>
    <property type="match status" value="1"/>
</dbReference>
<dbReference type="Proteomes" id="UP000683360">
    <property type="component" value="Unassembled WGS sequence"/>
</dbReference>
<proteinExistence type="predicted"/>
<dbReference type="Gene3D" id="3.30.160.60">
    <property type="entry name" value="Classic Zinc Finger"/>
    <property type="match status" value="1"/>
</dbReference>
<evidence type="ECO:0000313" key="3">
    <source>
        <dbReference type="Proteomes" id="UP000683360"/>
    </source>
</evidence>
<accession>A0A8S3TU00</accession>
<dbReference type="EMBL" id="CAJPWZ010002299">
    <property type="protein sequence ID" value="CAG2235045.1"/>
    <property type="molecule type" value="Genomic_DNA"/>
</dbReference>
<comment type="caution">
    <text evidence="2">The sequence shown here is derived from an EMBL/GenBank/DDBJ whole genome shotgun (WGS) entry which is preliminary data.</text>
</comment>
<evidence type="ECO:0000313" key="2">
    <source>
        <dbReference type="EMBL" id="CAG2235045.1"/>
    </source>
</evidence>
<feature type="coiled-coil region" evidence="1">
    <location>
        <begin position="136"/>
        <end position="196"/>
    </location>
</feature>
<reference evidence="2" key="1">
    <citation type="submission" date="2021-03" db="EMBL/GenBank/DDBJ databases">
        <authorList>
            <person name="Bekaert M."/>
        </authorList>
    </citation>
    <scope>NUCLEOTIDE SEQUENCE</scope>
</reference>
<organism evidence="2 3">
    <name type="scientific">Mytilus edulis</name>
    <name type="common">Blue mussel</name>
    <dbReference type="NCBI Taxonomy" id="6550"/>
    <lineage>
        <taxon>Eukaryota</taxon>
        <taxon>Metazoa</taxon>
        <taxon>Spiralia</taxon>
        <taxon>Lophotrochozoa</taxon>
        <taxon>Mollusca</taxon>
        <taxon>Bivalvia</taxon>
        <taxon>Autobranchia</taxon>
        <taxon>Pteriomorphia</taxon>
        <taxon>Mytilida</taxon>
        <taxon>Mytiloidea</taxon>
        <taxon>Mytilidae</taxon>
        <taxon>Mytilinae</taxon>
        <taxon>Mytilus</taxon>
    </lineage>
</organism>